<sequence length="488" mass="50962">MFAVLFALAVAARVLVLVAYPPALMYLGDSAAYLDQAWRDLWPGDWRPSGYPIFLRILDGPSHVTRIVVVQHLLTLVVAMALYAVAVRAVRRPWLAALAAAPALLAPWVLDLGQFVLADSLFGVLVSAGVAVLAGWRRPRAAAAAGAGLLLGAALCVRTVGYGPLAVAVVVLVADAVAVAVAGRGRRAPVRAVAPVVAFVVAAAVPVGAYAGWSAAEGKGFTVSAHSGFFLYGRVAPFADCSTISRADLRTLCDPRPTDQRGAPVRYLWPADSPLRQGHRQIPPGREDLAGTFAHVVVREQPWALVTSSARYLAGYLDPVPYETPLTSRADTWELPTRVTNVLPPDDAHADDGYFVATAVRSPPASLLAAWSRISYAPLPLVGLGLLAGMAASLLTAGRTIRARRALRRAKRPPQRSAAAPAPDRAAPAGIGRVFWLAAGSGVSTLVLSAVTAGFDYRYLGAVIGPVALAAVIGAGAFVAALRGRTAG</sequence>
<dbReference type="EMBL" id="JYFN01000011">
    <property type="protein sequence ID" value="KJE23805.1"/>
    <property type="molecule type" value="Genomic_DNA"/>
</dbReference>
<accession>A0A0D8BIB7</accession>
<feature type="transmembrane region" description="Helical" evidence="2">
    <location>
        <begin position="64"/>
        <end position="86"/>
    </location>
</feature>
<evidence type="ECO:0008006" key="5">
    <source>
        <dbReference type="Google" id="ProtNLM"/>
    </source>
</evidence>
<evidence type="ECO:0000313" key="4">
    <source>
        <dbReference type="Proteomes" id="UP000032545"/>
    </source>
</evidence>
<feature type="compositionally biased region" description="Low complexity" evidence="1">
    <location>
        <begin position="415"/>
        <end position="426"/>
    </location>
</feature>
<feature type="transmembrane region" description="Helical" evidence="2">
    <location>
        <begin position="166"/>
        <end position="185"/>
    </location>
</feature>
<gene>
    <name evidence="3" type="ORF">FF36_01990</name>
</gene>
<reference evidence="3 4" key="2">
    <citation type="journal article" date="2016" name="Genome Announc.">
        <title>Permanent Draft Genome Sequences for Two Variants of Frankia sp. Strain CpI1, the First Frankia Strain Isolated from Root Nodules of Comptonia peregrina.</title>
        <authorList>
            <person name="Oshone R."/>
            <person name="Hurst S.G.IV."/>
            <person name="Abebe-Akele F."/>
            <person name="Simpson S."/>
            <person name="Morris K."/>
            <person name="Thomas W.K."/>
            <person name="Tisa L.S."/>
        </authorList>
    </citation>
    <scope>NUCLEOTIDE SEQUENCE [LARGE SCALE GENOMIC DNA]</scope>
    <source>
        <strain evidence="4">CpI1-S</strain>
    </source>
</reference>
<proteinExistence type="predicted"/>
<keyword evidence="2" id="KW-0812">Transmembrane</keyword>
<dbReference type="AlphaFoldDB" id="A0A0D8BIB7"/>
<dbReference type="Proteomes" id="UP000032545">
    <property type="component" value="Unassembled WGS sequence"/>
</dbReference>
<feature type="transmembrane region" description="Helical" evidence="2">
    <location>
        <begin position="192"/>
        <end position="213"/>
    </location>
</feature>
<name>A0A0D8BIB7_9ACTN</name>
<evidence type="ECO:0000256" key="1">
    <source>
        <dbReference type="SAM" id="MobiDB-lite"/>
    </source>
</evidence>
<feature type="transmembrane region" description="Helical" evidence="2">
    <location>
        <begin position="434"/>
        <end position="453"/>
    </location>
</feature>
<keyword evidence="2" id="KW-0472">Membrane</keyword>
<evidence type="ECO:0000313" key="3">
    <source>
        <dbReference type="EMBL" id="KJE23805.1"/>
    </source>
</evidence>
<dbReference type="PATRIC" id="fig|1502723.3.peg.726"/>
<keyword evidence="4" id="KW-1185">Reference proteome</keyword>
<evidence type="ECO:0000256" key="2">
    <source>
        <dbReference type="SAM" id="Phobius"/>
    </source>
</evidence>
<protein>
    <recommendedName>
        <fullName evidence="5">Dolichyl-phosphate-mannose-protein mannosyltransferase</fullName>
    </recommendedName>
</protein>
<feature type="transmembrane region" description="Helical" evidence="2">
    <location>
        <begin position="459"/>
        <end position="482"/>
    </location>
</feature>
<feature type="transmembrane region" description="Helical" evidence="2">
    <location>
        <begin position="116"/>
        <end position="134"/>
    </location>
</feature>
<feature type="transmembrane region" description="Helical" evidence="2">
    <location>
        <begin position="381"/>
        <end position="401"/>
    </location>
</feature>
<organism evidence="3 4">
    <name type="scientific">Frankia torreyi</name>
    <dbReference type="NCBI Taxonomy" id="1856"/>
    <lineage>
        <taxon>Bacteria</taxon>
        <taxon>Bacillati</taxon>
        <taxon>Actinomycetota</taxon>
        <taxon>Actinomycetes</taxon>
        <taxon>Frankiales</taxon>
        <taxon>Frankiaceae</taxon>
        <taxon>Frankia</taxon>
    </lineage>
</organism>
<comment type="caution">
    <text evidence="3">The sequence shown here is derived from an EMBL/GenBank/DDBJ whole genome shotgun (WGS) entry which is preliminary data.</text>
</comment>
<reference evidence="4" key="1">
    <citation type="submission" date="2015-02" db="EMBL/GenBank/DDBJ databases">
        <title>Draft Genome of Frankia sp. CpI1-S.</title>
        <authorList>
            <person name="Oshone R.T."/>
            <person name="Ngom M."/>
            <person name="Ghodhbane-Gtari F."/>
            <person name="Gtari M."/>
            <person name="Morris K."/>
            <person name="Thomas K."/>
            <person name="Sen A."/>
            <person name="Tisa L.S."/>
        </authorList>
    </citation>
    <scope>NUCLEOTIDE SEQUENCE [LARGE SCALE GENOMIC DNA]</scope>
    <source>
        <strain evidence="4">CpI1-S</strain>
    </source>
</reference>
<feature type="transmembrane region" description="Helical" evidence="2">
    <location>
        <begin position="141"/>
        <end position="160"/>
    </location>
</feature>
<feature type="transmembrane region" description="Helical" evidence="2">
    <location>
        <begin position="93"/>
        <end position="110"/>
    </location>
</feature>
<keyword evidence="2" id="KW-1133">Transmembrane helix</keyword>
<feature type="region of interest" description="Disordered" evidence="1">
    <location>
        <begin position="406"/>
        <end position="426"/>
    </location>
</feature>